<feature type="compositionally biased region" description="Basic residues" evidence="9">
    <location>
        <begin position="532"/>
        <end position="543"/>
    </location>
</feature>
<proteinExistence type="predicted"/>
<dbReference type="GO" id="GO:0031207">
    <property type="term" value="C:Sec62/Sec63 complex"/>
    <property type="evidence" value="ECO:0007669"/>
    <property type="project" value="TreeGrafter"/>
</dbReference>
<keyword evidence="6 10" id="KW-1133">Transmembrane helix</keyword>
<dbReference type="Proteomes" id="UP000828390">
    <property type="component" value="Unassembled WGS sequence"/>
</dbReference>
<dbReference type="PRINTS" id="PR00625">
    <property type="entry name" value="JDOMAIN"/>
</dbReference>
<evidence type="ECO:0000256" key="6">
    <source>
        <dbReference type="ARBA" id="ARBA00022989"/>
    </source>
</evidence>
<dbReference type="SMART" id="SM00271">
    <property type="entry name" value="DnaJ"/>
    <property type="match status" value="1"/>
</dbReference>
<accession>A0A9D4QLV2</accession>
<feature type="domain" description="J" evidence="11">
    <location>
        <begin position="100"/>
        <end position="162"/>
    </location>
</feature>
<evidence type="ECO:0000313" key="13">
    <source>
        <dbReference type="Proteomes" id="UP000828390"/>
    </source>
</evidence>
<name>A0A9D4QLV2_DREPO</name>
<keyword evidence="13" id="KW-1185">Reference proteome</keyword>
<dbReference type="GO" id="GO:0006620">
    <property type="term" value="P:post-translational protein targeting to endoplasmic reticulum membrane"/>
    <property type="evidence" value="ECO:0007669"/>
    <property type="project" value="TreeGrafter"/>
</dbReference>
<feature type="compositionally biased region" description="Basic residues" evidence="9">
    <location>
        <begin position="352"/>
        <end position="371"/>
    </location>
</feature>
<comment type="caution">
    <text evidence="12">The sequence shown here is derived from an EMBL/GenBank/DDBJ whole genome shotgun (WGS) entry which is preliminary data.</text>
</comment>
<evidence type="ECO:0000256" key="5">
    <source>
        <dbReference type="ARBA" id="ARBA00022927"/>
    </source>
</evidence>
<feature type="transmembrane region" description="Helical" evidence="10">
    <location>
        <begin position="69"/>
        <end position="87"/>
    </location>
</feature>
<reference evidence="12" key="1">
    <citation type="journal article" date="2019" name="bioRxiv">
        <title>The Genome of the Zebra Mussel, Dreissena polymorpha: A Resource for Invasive Species Research.</title>
        <authorList>
            <person name="McCartney M.A."/>
            <person name="Auch B."/>
            <person name="Kono T."/>
            <person name="Mallez S."/>
            <person name="Zhang Y."/>
            <person name="Obille A."/>
            <person name="Becker A."/>
            <person name="Abrahante J.E."/>
            <person name="Garbe J."/>
            <person name="Badalamenti J.P."/>
            <person name="Herman A."/>
            <person name="Mangelson H."/>
            <person name="Liachko I."/>
            <person name="Sullivan S."/>
            <person name="Sone E.D."/>
            <person name="Koren S."/>
            <person name="Silverstein K.A.T."/>
            <person name="Beckman K.B."/>
            <person name="Gohl D.M."/>
        </authorList>
    </citation>
    <scope>NUCLEOTIDE SEQUENCE</scope>
    <source>
        <strain evidence="12">Duluth1</strain>
        <tissue evidence="12">Whole animal</tissue>
    </source>
</reference>
<dbReference type="Pfam" id="PF02889">
    <property type="entry name" value="Sec63"/>
    <property type="match status" value="1"/>
</dbReference>
<feature type="compositionally biased region" description="Basic and acidic residues" evidence="9">
    <location>
        <begin position="707"/>
        <end position="729"/>
    </location>
</feature>
<dbReference type="Gene3D" id="1.10.287.110">
    <property type="entry name" value="DnaJ domain"/>
    <property type="match status" value="1"/>
</dbReference>
<evidence type="ECO:0000256" key="4">
    <source>
        <dbReference type="ARBA" id="ARBA00022824"/>
    </source>
</evidence>
<dbReference type="GO" id="GO:0006614">
    <property type="term" value="P:SRP-dependent cotranslational protein targeting to membrane"/>
    <property type="evidence" value="ECO:0007669"/>
    <property type="project" value="TreeGrafter"/>
</dbReference>
<evidence type="ECO:0000256" key="7">
    <source>
        <dbReference type="ARBA" id="ARBA00023136"/>
    </source>
</evidence>
<dbReference type="Pfam" id="PF00226">
    <property type="entry name" value="DnaJ"/>
    <property type="match status" value="1"/>
</dbReference>
<organism evidence="12 13">
    <name type="scientific">Dreissena polymorpha</name>
    <name type="common">Zebra mussel</name>
    <name type="synonym">Mytilus polymorpha</name>
    <dbReference type="NCBI Taxonomy" id="45954"/>
    <lineage>
        <taxon>Eukaryota</taxon>
        <taxon>Metazoa</taxon>
        <taxon>Spiralia</taxon>
        <taxon>Lophotrochozoa</taxon>
        <taxon>Mollusca</taxon>
        <taxon>Bivalvia</taxon>
        <taxon>Autobranchia</taxon>
        <taxon>Heteroconchia</taxon>
        <taxon>Euheterodonta</taxon>
        <taxon>Imparidentia</taxon>
        <taxon>Neoheterodontei</taxon>
        <taxon>Myida</taxon>
        <taxon>Dreissenoidea</taxon>
        <taxon>Dreissenidae</taxon>
        <taxon>Dreissena</taxon>
    </lineage>
</organism>
<evidence type="ECO:0000256" key="9">
    <source>
        <dbReference type="SAM" id="MobiDB-lite"/>
    </source>
</evidence>
<keyword evidence="2" id="KW-0813">Transport</keyword>
<dbReference type="Gene3D" id="1.10.3380.10">
    <property type="entry name" value="Sec63 N-terminal domain-like domain"/>
    <property type="match status" value="1"/>
</dbReference>
<feature type="compositionally biased region" description="Basic and acidic residues" evidence="9">
    <location>
        <begin position="553"/>
        <end position="582"/>
    </location>
</feature>
<evidence type="ECO:0000256" key="10">
    <source>
        <dbReference type="SAM" id="Phobius"/>
    </source>
</evidence>
<comment type="subcellular location">
    <subcellularLocation>
        <location evidence="1">Endoplasmic reticulum membrane</location>
        <topology evidence="1">Multi-pass membrane protein</topology>
    </subcellularLocation>
</comment>
<dbReference type="CDD" id="cd06257">
    <property type="entry name" value="DnaJ"/>
    <property type="match status" value="1"/>
</dbReference>
<dbReference type="InterPro" id="IPR001623">
    <property type="entry name" value="DnaJ_domain"/>
</dbReference>
<dbReference type="AlphaFoldDB" id="A0A9D4QLV2"/>
<dbReference type="Gene3D" id="1.10.150.20">
    <property type="entry name" value="5' to 3' exonuclease, C-terminal subdomain"/>
    <property type="match status" value="1"/>
</dbReference>
<feature type="region of interest" description="Disordered" evidence="9">
    <location>
        <begin position="532"/>
        <end position="599"/>
    </location>
</feature>
<evidence type="ECO:0000256" key="2">
    <source>
        <dbReference type="ARBA" id="ARBA00022448"/>
    </source>
</evidence>
<sequence length="744" mass="85788">MTGSKTEYDEKGITFYYFLLSVWAAIVISATLFVFPRRKSKAEKERIRRKCNCTPCNNKRQTVSTSKPIFKIAVIFIGWIVLLLLAYKVSTVQNEDREYDPFEILQVDTEASLHEIKKAYRKLSLEHHPDMATGDSEMFMKIAKAYAALTDEESRNNWKTYGHPDGPGAIIFGMALPNWIFDKSGSFWIFVVYIVVFIVIMPIGVGFWWYYSKFSKGRVLNETHDLYMHCLYHSPNIKPIKLLGYSWEFNYKCNPKIEMRPTEGKDELMKLLNKKKKKKKAKKGDFLGCGDIARALLQAQLTRHTFENPKFKVDQIYILQKFPALIDKMVEILAQLVPFSIHMQRQDPKLQPTKKKQPTKTAKKERKKTHKPSIPSLKTIESCMRLSQLITQALDVEDSPIKQLPHIGPDIMRLLDDNLSIRDFVDMDTVERRSLLKDLNESQYNDVMNVCALMPYVTMSATCEVKGDEDSTITVGSTVTVTVSMRRKNIIDERDVPAWADKLETLTVNVSQVNENASDVTNIDQTIKGWRKIPSKKGKKKTASNKAKGIKVQGERAKTQKNELPKEKYSHETEKEHCFEKDTESEDDESTGNKETIDEKEWKTCQDEIKSEISLDTKRESHQVHCPYFPDEKQEGWWLYVADRKNNMLFTAPVHIVSLKDEKEIKVQLKAPSKVGIFTYTVIIRSDCYVDLDYHQTIKLDVKAAKKTDAEQDKIKENEESKEGCKDNNDSDYSSENDELSDSE</sequence>
<dbReference type="GO" id="GO:0008320">
    <property type="term" value="F:protein transmembrane transporter activity"/>
    <property type="evidence" value="ECO:0007669"/>
    <property type="project" value="TreeGrafter"/>
</dbReference>
<dbReference type="SUPFAM" id="SSF158702">
    <property type="entry name" value="Sec63 N-terminal domain-like"/>
    <property type="match status" value="1"/>
</dbReference>
<reference evidence="12" key="2">
    <citation type="submission" date="2020-11" db="EMBL/GenBank/DDBJ databases">
        <authorList>
            <person name="McCartney M.A."/>
            <person name="Auch B."/>
            <person name="Kono T."/>
            <person name="Mallez S."/>
            <person name="Becker A."/>
            <person name="Gohl D.M."/>
            <person name="Silverstein K.A.T."/>
            <person name="Koren S."/>
            <person name="Bechman K.B."/>
            <person name="Herman A."/>
            <person name="Abrahante J.E."/>
            <person name="Garbe J."/>
        </authorList>
    </citation>
    <scope>NUCLEOTIDE SEQUENCE</scope>
    <source>
        <strain evidence="12">Duluth1</strain>
        <tissue evidence="12">Whole animal</tissue>
    </source>
</reference>
<keyword evidence="7 10" id="KW-0472">Membrane</keyword>
<evidence type="ECO:0000313" key="12">
    <source>
        <dbReference type="EMBL" id="KAH3835933.1"/>
    </source>
</evidence>
<dbReference type="SUPFAM" id="SSF81296">
    <property type="entry name" value="E set domains"/>
    <property type="match status" value="1"/>
</dbReference>
<evidence type="ECO:0000256" key="8">
    <source>
        <dbReference type="ARBA" id="ARBA00023186"/>
    </source>
</evidence>
<feature type="region of interest" description="Disordered" evidence="9">
    <location>
        <begin position="707"/>
        <end position="744"/>
    </location>
</feature>
<evidence type="ECO:0000256" key="3">
    <source>
        <dbReference type="ARBA" id="ARBA00022692"/>
    </source>
</evidence>
<evidence type="ECO:0000259" key="11">
    <source>
        <dbReference type="PROSITE" id="PS50076"/>
    </source>
</evidence>
<dbReference type="InterPro" id="IPR035892">
    <property type="entry name" value="C2_domain_sf"/>
</dbReference>
<dbReference type="PANTHER" id="PTHR24075">
    <property type="entry name" value="SEC63 DOMAIN-CONTAINING"/>
    <property type="match status" value="1"/>
</dbReference>
<dbReference type="FunFam" id="1.10.287.110:FF:000063">
    <property type="entry name" value="Translocation protein SEC63"/>
    <property type="match status" value="1"/>
</dbReference>
<dbReference type="Gene3D" id="2.60.40.150">
    <property type="entry name" value="C2 domain"/>
    <property type="match status" value="1"/>
</dbReference>
<keyword evidence="4" id="KW-0256">Endoplasmic reticulum</keyword>
<dbReference type="InterPro" id="IPR004179">
    <property type="entry name" value="Sec63-dom"/>
</dbReference>
<feature type="compositionally biased region" description="Acidic residues" evidence="9">
    <location>
        <begin position="733"/>
        <end position="744"/>
    </location>
</feature>
<feature type="transmembrane region" description="Helical" evidence="10">
    <location>
        <begin position="15"/>
        <end position="35"/>
    </location>
</feature>
<keyword evidence="5" id="KW-0653">Protein transport</keyword>
<protein>
    <recommendedName>
        <fullName evidence="11">J domain-containing protein</fullName>
    </recommendedName>
</protein>
<keyword evidence="3 10" id="KW-0812">Transmembrane</keyword>
<keyword evidence="8" id="KW-0143">Chaperone</keyword>
<dbReference type="SUPFAM" id="SSF46565">
    <property type="entry name" value="Chaperone J-domain"/>
    <property type="match status" value="1"/>
</dbReference>
<feature type="region of interest" description="Disordered" evidence="9">
    <location>
        <begin position="345"/>
        <end position="374"/>
    </location>
</feature>
<evidence type="ECO:0000256" key="1">
    <source>
        <dbReference type="ARBA" id="ARBA00004477"/>
    </source>
</evidence>
<dbReference type="GO" id="GO:0003723">
    <property type="term" value="F:RNA binding"/>
    <property type="evidence" value="ECO:0007669"/>
    <property type="project" value="TreeGrafter"/>
</dbReference>
<dbReference type="PROSITE" id="PS50076">
    <property type="entry name" value="DNAJ_2"/>
    <property type="match status" value="1"/>
</dbReference>
<dbReference type="InterPro" id="IPR014756">
    <property type="entry name" value="Ig_E-set"/>
</dbReference>
<dbReference type="InterPro" id="IPR036869">
    <property type="entry name" value="J_dom_sf"/>
</dbReference>
<dbReference type="OrthoDB" id="1734229at2759"/>
<feature type="transmembrane region" description="Helical" evidence="10">
    <location>
        <begin position="187"/>
        <end position="211"/>
    </location>
</feature>
<gene>
    <name evidence="12" type="ORF">DPMN_109302</name>
</gene>
<dbReference type="PANTHER" id="PTHR24075:SF0">
    <property type="entry name" value="TRANSLOCATION PROTEIN SEC63 HOMOLOG"/>
    <property type="match status" value="1"/>
</dbReference>
<dbReference type="EMBL" id="JAIWYP010000004">
    <property type="protein sequence ID" value="KAH3835933.1"/>
    <property type="molecule type" value="Genomic_DNA"/>
</dbReference>